<sequence>MSDSVIITFNADREKLANDLGKALKTGNKAIPGITSDSSTTYA</sequence>
<evidence type="ECO:0000313" key="2">
    <source>
        <dbReference type="Proteomes" id="UP000188357"/>
    </source>
</evidence>
<name>A0A1R4GX97_9GAMM</name>
<dbReference type="EMBL" id="FUGE01000202">
    <property type="protein sequence ID" value="SJM72771.1"/>
    <property type="molecule type" value="Genomic_DNA"/>
</dbReference>
<gene>
    <name evidence="1" type="ORF">A1232T_01965</name>
</gene>
<evidence type="ECO:0000313" key="1">
    <source>
        <dbReference type="EMBL" id="SJM72771.1"/>
    </source>
</evidence>
<accession>A0A1R4GX97</accession>
<reference evidence="1 2" key="1">
    <citation type="submission" date="2017-02" db="EMBL/GenBank/DDBJ databases">
        <authorList>
            <person name="Peterson S.W."/>
        </authorList>
    </citation>
    <scope>NUCLEOTIDE SEQUENCE [LARGE SCALE GENOMIC DNA]</scope>
    <source>
        <strain evidence="1">Psychrobacter_piechaudii</strain>
    </source>
</reference>
<organism evidence="1 2">
    <name type="scientific">Psychrobacter piechaudii</name>
    <dbReference type="NCBI Taxonomy" id="1945521"/>
    <lineage>
        <taxon>Bacteria</taxon>
        <taxon>Pseudomonadati</taxon>
        <taxon>Pseudomonadota</taxon>
        <taxon>Gammaproteobacteria</taxon>
        <taxon>Moraxellales</taxon>
        <taxon>Moraxellaceae</taxon>
        <taxon>Psychrobacter</taxon>
    </lineage>
</organism>
<proteinExistence type="predicted"/>
<protein>
    <submittedName>
        <fullName evidence="1">Uncharacterized protein</fullName>
    </submittedName>
</protein>
<dbReference type="Proteomes" id="UP000188357">
    <property type="component" value="Unassembled WGS sequence"/>
</dbReference>
<keyword evidence="2" id="KW-1185">Reference proteome</keyword>
<dbReference type="AlphaFoldDB" id="A0A1R4GX97"/>